<evidence type="ECO:0000256" key="1">
    <source>
        <dbReference type="SAM" id="MobiDB-lite"/>
    </source>
</evidence>
<dbReference type="SMART" id="SM00726">
    <property type="entry name" value="UIM"/>
    <property type="match status" value="2"/>
</dbReference>
<feature type="compositionally biased region" description="Polar residues" evidence="1">
    <location>
        <begin position="167"/>
        <end position="176"/>
    </location>
</feature>
<organism evidence="2 3">
    <name type="scientific">Recurvomyces mirabilis</name>
    <dbReference type="NCBI Taxonomy" id="574656"/>
    <lineage>
        <taxon>Eukaryota</taxon>
        <taxon>Fungi</taxon>
        <taxon>Dikarya</taxon>
        <taxon>Ascomycota</taxon>
        <taxon>Pezizomycotina</taxon>
        <taxon>Dothideomycetes</taxon>
        <taxon>Dothideomycetidae</taxon>
        <taxon>Mycosphaerellales</taxon>
        <taxon>Teratosphaeriaceae</taxon>
        <taxon>Recurvomyces</taxon>
    </lineage>
</organism>
<reference evidence="2" key="1">
    <citation type="submission" date="2023-07" db="EMBL/GenBank/DDBJ databases">
        <title>Black Yeasts Isolated from many extreme environments.</title>
        <authorList>
            <person name="Coleine C."/>
            <person name="Stajich J.E."/>
            <person name="Selbmann L."/>
        </authorList>
    </citation>
    <scope>NUCLEOTIDE SEQUENCE</scope>
    <source>
        <strain evidence="2">CCFEE 5485</strain>
    </source>
</reference>
<feature type="compositionally biased region" description="Acidic residues" evidence="1">
    <location>
        <begin position="542"/>
        <end position="554"/>
    </location>
</feature>
<gene>
    <name evidence="2" type="ORF">LTR78_009265</name>
</gene>
<dbReference type="InterPro" id="IPR003903">
    <property type="entry name" value="UIM_dom"/>
</dbReference>
<proteinExistence type="predicted"/>
<accession>A0AAE0WFF0</accession>
<keyword evidence="3" id="KW-1185">Reference proteome</keyword>
<feature type="compositionally biased region" description="Polar residues" evidence="1">
    <location>
        <begin position="582"/>
        <end position="591"/>
    </location>
</feature>
<evidence type="ECO:0000313" key="3">
    <source>
        <dbReference type="Proteomes" id="UP001274830"/>
    </source>
</evidence>
<feature type="region of interest" description="Disordered" evidence="1">
    <location>
        <begin position="425"/>
        <end position="444"/>
    </location>
</feature>
<feature type="region of interest" description="Disordered" evidence="1">
    <location>
        <begin position="165"/>
        <end position="184"/>
    </location>
</feature>
<feature type="region of interest" description="Disordered" evidence="1">
    <location>
        <begin position="300"/>
        <end position="319"/>
    </location>
</feature>
<feature type="compositionally biased region" description="Low complexity" evidence="1">
    <location>
        <begin position="470"/>
        <end position="482"/>
    </location>
</feature>
<feature type="region of interest" description="Disordered" evidence="1">
    <location>
        <begin position="335"/>
        <end position="374"/>
    </location>
</feature>
<feature type="compositionally biased region" description="Polar residues" evidence="1">
    <location>
        <begin position="336"/>
        <end position="348"/>
    </location>
</feature>
<name>A0AAE0WFF0_9PEZI</name>
<dbReference type="Proteomes" id="UP001274830">
    <property type="component" value="Unassembled WGS sequence"/>
</dbReference>
<evidence type="ECO:0000313" key="2">
    <source>
        <dbReference type="EMBL" id="KAK3670821.1"/>
    </source>
</evidence>
<dbReference type="Gene3D" id="6.10.140.100">
    <property type="match status" value="1"/>
</dbReference>
<sequence>MPAAVVKGIIISISIITALGIAVLENPQLQAWLEEQRQKIVVLLRSLGEELDPESRRQAEAFAYEGRTPATDDGLRREASGSRDAAALATGRRLSGASNTVRRISVRGPNEDEAEERRRKGREYLARRNRQMIEMQERRKIVYNDGLVTPSSPTSFDQMVNEEGSLRGNTTASGTETPLEILSPRPFPSVPASVQGQMEQAERQLDQAIMEEATPTTSRAFLAGALFANPFSDEFELDRSETPRPRVPPKIAIEEDAEMTDALAIPGSFNTPIEVSSHAPEEGNEELTYEEQLAIALSLSEAESSNSATVRQGRAAGEHDDELQAAIEASLREMDSNQAAHAISTEQPLTPRPRAVQPQPLVDLTPPSPRAAPVQPEVRRDWEALFDPACAPSEVAVAFNESAPSEASDELYRVTPELTRARLASFDAQQREQAPNSDITDARYDPVREAAGSHTLSPEPRPTMESSFYSAPSSISHVPSSSNTLDREPEVIEAEAIPTGAHTPTTHTLRSDSDSDTFASLSRPESRAPSHAPSEVSSIEIVDLEEDSDVDMLSEEGNGVSTPDSWTEVGSRDGESEAGDLEQSQRARVSL</sequence>
<feature type="region of interest" description="Disordered" evidence="1">
    <location>
        <begin position="449"/>
        <end position="591"/>
    </location>
</feature>
<protein>
    <submittedName>
        <fullName evidence="2">Uncharacterized protein</fullName>
    </submittedName>
</protein>
<dbReference type="AlphaFoldDB" id="A0AAE0WFF0"/>
<dbReference type="EMBL" id="JAUTXT010000050">
    <property type="protein sequence ID" value="KAK3670821.1"/>
    <property type="molecule type" value="Genomic_DNA"/>
</dbReference>
<comment type="caution">
    <text evidence="2">The sequence shown here is derived from an EMBL/GenBank/DDBJ whole genome shotgun (WGS) entry which is preliminary data.</text>
</comment>
<feature type="compositionally biased region" description="Polar residues" evidence="1">
    <location>
        <begin position="427"/>
        <end position="439"/>
    </location>
</feature>